<name>A0AAE0TKT4_9BIVA</name>
<proteinExistence type="predicted"/>
<gene>
    <name evidence="2" type="ORF">CHS0354_011040</name>
</gene>
<accession>A0AAE0TKT4</accession>
<dbReference type="AlphaFoldDB" id="A0AAE0TKT4"/>
<feature type="region of interest" description="Disordered" evidence="1">
    <location>
        <begin position="1"/>
        <end position="38"/>
    </location>
</feature>
<reference evidence="2" key="2">
    <citation type="journal article" date="2021" name="Genome Biol. Evol.">
        <title>Developing a high-quality reference genome for a parasitic bivalve with doubly uniparental inheritance (Bivalvia: Unionida).</title>
        <authorList>
            <person name="Smith C.H."/>
        </authorList>
    </citation>
    <scope>NUCLEOTIDE SEQUENCE</scope>
    <source>
        <strain evidence="2">CHS0354</strain>
        <tissue evidence="2">Mantle</tissue>
    </source>
</reference>
<dbReference type="Proteomes" id="UP001195483">
    <property type="component" value="Unassembled WGS sequence"/>
</dbReference>
<feature type="region of interest" description="Disordered" evidence="1">
    <location>
        <begin position="51"/>
        <end position="108"/>
    </location>
</feature>
<feature type="compositionally biased region" description="Polar residues" evidence="1">
    <location>
        <begin position="20"/>
        <end position="35"/>
    </location>
</feature>
<evidence type="ECO:0000256" key="1">
    <source>
        <dbReference type="SAM" id="MobiDB-lite"/>
    </source>
</evidence>
<feature type="compositionally biased region" description="Polar residues" evidence="1">
    <location>
        <begin position="184"/>
        <end position="196"/>
    </location>
</feature>
<comment type="caution">
    <text evidence="2">The sequence shown here is derived from an EMBL/GenBank/DDBJ whole genome shotgun (WGS) entry which is preliminary data.</text>
</comment>
<evidence type="ECO:0000313" key="2">
    <source>
        <dbReference type="EMBL" id="KAK3612322.1"/>
    </source>
</evidence>
<dbReference type="EMBL" id="JAEAOA010000686">
    <property type="protein sequence ID" value="KAK3612322.1"/>
    <property type="molecule type" value="Genomic_DNA"/>
</dbReference>
<protein>
    <submittedName>
        <fullName evidence="2">Uncharacterized protein</fullName>
    </submittedName>
</protein>
<reference evidence="2" key="3">
    <citation type="submission" date="2023-05" db="EMBL/GenBank/DDBJ databases">
        <authorList>
            <person name="Smith C.H."/>
        </authorList>
    </citation>
    <scope>NUCLEOTIDE SEQUENCE</scope>
    <source>
        <strain evidence="2">CHS0354</strain>
        <tissue evidence="2">Mantle</tissue>
    </source>
</reference>
<evidence type="ECO:0000313" key="3">
    <source>
        <dbReference type="Proteomes" id="UP001195483"/>
    </source>
</evidence>
<sequence length="295" mass="33461">MSLRRLLGFDPSDQRRKENFGSSVSVKPATQSMQNGKFKYTVSKSKLKKLPPISEEGSFHVSPKATPRRATPRVTATSPIKNKPTLHVRPLPKTDFRPVNPEPPGDPEKKKSFISMAPQHVNDTLVDGLVADYLHYARYGHIIPVYEGTSLSSCPCCTMRNRENVRSLLGFPSHPEREKMPHITQKSSQPQQNTKSMFDDDYPEKPLPDPVVVAAVTSREQPWMAYQPLPYATNYLNPEFNRPTLVYEYFDNITPVSHQHIKSTIVDADSRFDEAMGRLERFKFAESADTGSYYS</sequence>
<feature type="region of interest" description="Disordered" evidence="1">
    <location>
        <begin position="172"/>
        <end position="199"/>
    </location>
</feature>
<keyword evidence="3" id="KW-1185">Reference proteome</keyword>
<reference evidence="2" key="1">
    <citation type="journal article" date="2021" name="Genome Biol. Evol.">
        <title>A High-Quality Reference Genome for a Parasitic Bivalve with Doubly Uniparental Inheritance (Bivalvia: Unionida).</title>
        <authorList>
            <person name="Smith C.H."/>
        </authorList>
    </citation>
    <scope>NUCLEOTIDE SEQUENCE</scope>
    <source>
        <strain evidence="2">CHS0354</strain>
    </source>
</reference>
<organism evidence="2 3">
    <name type="scientific">Potamilus streckersoni</name>
    <dbReference type="NCBI Taxonomy" id="2493646"/>
    <lineage>
        <taxon>Eukaryota</taxon>
        <taxon>Metazoa</taxon>
        <taxon>Spiralia</taxon>
        <taxon>Lophotrochozoa</taxon>
        <taxon>Mollusca</taxon>
        <taxon>Bivalvia</taxon>
        <taxon>Autobranchia</taxon>
        <taxon>Heteroconchia</taxon>
        <taxon>Palaeoheterodonta</taxon>
        <taxon>Unionida</taxon>
        <taxon>Unionoidea</taxon>
        <taxon>Unionidae</taxon>
        <taxon>Ambleminae</taxon>
        <taxon>Lampsilini</taxon>
        <taxon>Potamilus</taxon>
    </lineage>
</organism>